<proteinExistence type="predicted"/>
<reference evidence="1" key="1">
    <citation type="submission" date="2015-06" db="EMBL/GenBank/DDBJ databases">
        <authorList>
            <person name="Joergensen T."/>
        </authorList>
    </citation>
    <scope>NUCLEOTIDE SEQUENCE</scope>
    <source>
        <strain evidence="1">RGFK1456</strain>
    </source>
</reference>
<reference evidence="1" key="2">
    <citation type="submission" date="2015-07" db="EMBL/GenBank/DDBJ databases">
        <title>Plasmids, circular viruses and viroids from rat gut.</title>
        <authorList>
            <person name="Jorgensen T.J."/>
            <person name="Hansen M.A."/>
            <person name="Xu Z."/>
            <person name="Tabak M.A."/>
            <person name="Sorensen S.J."/>
            <person name="Hansen L.H."/>
        </authorList>
    </citation>
    <scope>NUCLEOTIDE SEQUENCE</scope>
    <source>
        <strain evidence="1">RGFK1456</strain>
    </source>
</reference>
<organism evidence="1">
    <name type="scientific">uncultured prokaryote</name>
    <dbReference type="NCBI Taxonomy" id="198431"/>
    <lineage>
        <taxon>unclassified sequences</taxon>
        <taxon>environmental samples</taxon>
    </lineage>
</organism>
<protein>
    <submittedName>
        <fullName evidence="1">Uncharacterized protein</fullName>
    </submittedName>
</protein>
<evidence type="ECO:0000313" key="1">
    <source>
        <dbReference type="EMBL" id="CRY97269.1"/>
    </source>
</evidence>
<dbReference type="AlphaFoldDB" id="A0A0H5Q772"/>
<sequence>MSDFRAVVDHVSYWRGKIHTWSTSYQFTGVLSNPIDTTACSTLLLADDKLCFHGAGSTVYGGTYECRIYNASGGTPLATYTRFDHTVYADWIAFGGNTFWGDLSGQNHCTALEVALLIEWPAGLSKTGKPVLYKKYIHAVPAPNAAPGSGEVDSTAVSDLAAQATAVSECLGSGYNLQLGSASRSPGTVRINPFLVAHQMPKGRRRKALVTASGRYTGPSLEVPQIEAD</sequence>
<name>A0A0H5Q772_9ZZZZ</name>
<dbReference type="EMBL" id="LN853997">
    <property type="protein sequence ID" value="CRY97269.1"/>
    <property type="molecule type" value="Genomic_DNA"/>
</dbReference>
<accession>A0A0H5Q772</accession>